<evidence type="ECO:0000313" key="2">
    <source>
        <dbReference type="EMBL" id="PAP74643.1"/>
    </source>
</evidence>
<feature type="transmembrane region" description="Helical" evidence="1">
    <location>
        <begin position="6"/>
        <end position="26"/>
    </location>
</feature>
<keyword evidence="1" id="KW-0812">Transmembrane</keyword>
<accession>A0A271ITV5</accession>
<organism evidence="2 3">
    <name type="scientific">Rubrivirga marina</name>
    <dbReference type="NCBI Taxonomy" id="1196024"/>
    <lineage>
        <taxon>Bacteria</taxon>
        <taxon>Pseudomonadati</taxon>
        <taxon>Rhodothermota</taxon>
        <taxon>Rhodothermia</taxon>
        <taxon>Rhodothermales</taxon>
        <taxon>Rubricoccaceae</taxon>
        <taxon>Rubrivirga</taxon>
    </lineage>
</organism>
<dbReference type="OrthoDB" id="9154118at2"/>
<proteinExistence type="predicted"/>
<dbReference type="InterPro" id="IPR044020">
    <property type="entry name" value="DUF5676"/>
</dbReference>
<keyword evidence="1" id="KW-0472">Membrane</keyword>
<keyword evidence="1" id="KW-1133">Transmembrane helix</keyword>
<dbReference type="EMBL" id="MQWD01000005">
    <property type="protein sequence ID" value="PAP74643.1"/>
    <property type="molecule type" value="Genomic_DNA"/>
</dbReference>
<gene>
    <name evidence="2" type="ORF">BSZ37_20945</name>
</gene>
<comment type="caution">
    <text evidence="2">The sequence shown here is derived from an EMBL/GenBank/DDBJ whole genome shotgun (WGS) entry which is preliminary data.</text>
</comment>
<protein>
    <submittedName>
        <fullName evidence="2">Uncharacterized protein</fullName>
    </submittedName>
</protein>
<evidence type="ECO:0000256" key="1">
    <source>
        <dbReference type="SAM" id="Phobius"/>
    </source>
</evidence>
<name>A0A271ITV5_9BACT</name>
<dbReference type="Pfam" id="PF18926">
    <property type="entry name" value="DUF5676"/>
    <property type="match status" value="1"/>
</dbReference>
<dbReference type="AlphaFoldDB" id="A0A271ITV5"/>
<dbReference type="Proteomes" id="UP000216339">
    <property type="component" value="Unassembled WGS sequence"/>
</dbReference>
<reference evidence="2 3" key="1">
    <citation type="submission" date="2016-11" db="EMBL/GenBank/DDBJ databases">
        <title>Study of marine rhodopsin-containing bacteria.</title>
        <authorList>
            <person name="Yoshizawa S."/>
            <person name="Kumagai Y."/>
            <person name="Kogure K."/>
        </authorList>
    </citation>
    <scope>NUCLEOTIDE SEQUENCE [LARGE SCALE GENOMIC DNA]</scope>
    <source>
        <strain evidence="2 3">SAORIC-28</strain>
    </source>
</reference>
<evidence type="ECO:0000313" key="3">
    <source>
        <dbReference type="Proteomes" id="UP000216339"/>
    </source>
</evidence>
<keyword evidence="3" id="KW-1185">Reference proteome</keyword>
<dbReference type="RefSeq" id="WP_095512606.1">
    <property type="nucleotide sequence ID" value="NZ_MQWD01000005.1"/>
</dbReference>
<sequence>MLNLRLTTWAAALFTTLSYLLCVVYGLVTPESVHMHQFLEIVLPAFEWIGVGSFLLGLAESFLWGVYLGGGFALIYNALYRRWGTRDAAGLGRPAPSGLYDPSR</sequence>
<feature type="transmembrane region" description="Helical" evidence="1">
    <location>
        <begin position="62"/>
        <end position="80"/>
    </location>
</feature>